<feature type="transmembrane region" description="Helical" evidence="7">
    <location>
        <begin position="234"/>
        <end position="255"/>
    </location>
</feature>
<keyword evidence="2" id="KW-0813">Transport</keyword>
<evidence type="ECO:0000256" key="5">
    <source>
        <dbReference type="ARBA" id="ARBA00022989"/>
    </source>
</evidence>
<dbReference type="KEGG" id="llu:AKJ09_04149"/>
<evidence type="ECO:0000256" key="1">
    <source>
        <dbReference type="ARBA" id="ARBA00004651"/>
    </source>
</evidence>
<feature type="transmembrane region" description="Helical" evidence="7">
    <location>
        <begin position="92"/>
        <end position="109"/>
    </location>
</feature>
<dbReference type="STRING" id="1391654.AKJ09_04149"/>
<evidence type="ECO:0000256" key="6">
    <source>
        <dbReference type="ARBA" id="ARBA00023136"/>
    </source>
</evidence>
<evidence type="ECO:0000313" key="8">
    <source>
        <dbReference type="EMBL" id="AKU97485.1"/>
    </source>
</evidence>
<keyword evidence="3" id="KW-1003">Cell membrane</keyword>
<dbReference type="SUPFAM" id="SSF103473">
    <property type="entry name" value="MFS general substrate transporter"/>
    <property type="match status" value="1"/>
</dbReference>
<dbReference type="PANTHER" id="PTHR23513:SF11">
    <property type="entry name" value="STAPHYLOFERRIN A TRANSPORTER"/>
    <property type="match status" value="1"/>
</dbReference>
<evidence type="ECO:0000256" key="4">
    <source>
        <dbReference type="ARBA" id="ARBA00022692"/>
    </source>
</evidence>
<sequence>MSPQTSAAATTAPQVSSALRIGGYRAHFFTYLFAMMADNIEHVISYWVSFQKFHSPALGGFAVLSHWLPFLFFSVAVGALNDRFDSRRLIQAGMVLFITASLGWGYFFVTGTLQMWHAMVLLTIHGCAGVLWQTSSQMLLYDIVGPANLPSAVRLNATARYLGVLVGPAVGGAIMLALGPTRAIFVNTVFYLPLLLWLVRAPYGRNFRKDAEPPKRAVRGLEDIRRTIGEVRAIPVLGIMIVLAGAASFFIGNSYQAQMPSFAQDLGHGDPGTSYSMLLAADAAGALVAGFVLEARGSGLLKTGPASAAMLATAWGLALCGFALVRSYPLALACLFTAGFFELSTSSMTQTIVQMNAPGPIRGRVLGLFNMSALGLRAFSGITVGLVGSVTSVHASLAGSTLVFAAVTTFLLLRLRASASAPAVPPGP</sequence>
<keyword evidence="4 7" id="KW-0812">Transmembrane</keyword>
<keyword evidence="9" id="KW-1185">Reference proteome</keyword>
<proteinExistence type="predicted"/>
<feature type="transmembrane region" description="Helical" evidence="7">
    <location>
        <begin position="305"/>
        <end position="324"/>
    </location>
</feature>
<dbReference type="AlphaFoldDB" id="A0A0K1PVD0"/>
<feature type="transmembrane region" description="Helical" evidence="7">
    <location>
        <begin position="330"/>
        <end position="353"/>
    </location>
</feature>
<feature type="transmembrane region" description="Helical" evidence="7">
    <location>
        <begin position="275"/>
        <end position="293"/>
    </location>
</feature>
<name>A0A0K1PVD0_9BACT</name>
<dbReference type="GO" id="GO:0005886">
    <property type="term" value="C:plasma membrane"/>
    <property type="evidence" value="ECO:0007669"/>
    <property type="project" value="UniProtKB-SubCell"/>
</dbReference>
<dbReference type="InterPro" id="IPR036259">
    <property type="entry name" value="MFS_trans_sf"/>
</dbReference>
<dbReference type="EMBL" id="CP012333">
    <property type="protein sequence ID" value="AKU97485.1"/>
    <property type="molecule type" value="Genomic_DNA"/>
</dbReference>
<keyword evidence="5 7" id="KW-1133">Transmembrane helix</keyword>
<evidence type="ECO:0008006" key="10">
    <source>
        <dbReference type="Google" id="ProtNLM"/>
    </source>
</evidence>
<dbReference type="PANTHER" id="PTHR23513">
    <property type="entry name" value="INTEGRAL MEMBRANE EFFLUX PROTEIN-RELATED"/>
    <property type="match status" value="1"/>
</dbReference>
<gene>
    <name evidence="8" type="ORF">AKJ09_04149</name>
</gene>
<feature type="transmembrane region" description="Helical" evidence="7">
    <location>
        <begin position="393"/>
        <end position="413"/>
    </location>
</feature>
<evidence type="ECO:0000313" key="9">
    <source>
        <dbReference type="Proteomes" id="UP000064967"/>
    </source>
</evidence>
<organism evidence="8 9">
    <name type="scientific">Labilithrix luteola</name>
    <dbReference type="NCBI Taxonomy" id="1391654"/>
    <lineage>
        <taxon>Bacteria</taxon>
        <taxon>Pseudomonadati</taxon>
        <taxon>Myxococcota</taxon>
        <taxon>Polyangia</taxon>
        <taxon>Polyangiales</taxon>
        <taxon>Labilitrichaceae</taxon>
        <taxon>Labilithrix</taxon>
    </lineage>
</organism>
<evidence type="ECO:0000256" key="7">
    <source>
        <dbReference type="SAM" id="Phobius"/>
    </source>
</evidence>
<dbReference type="Proteomes" id="UP000064967">
    <property type="component" value="Chromosome"/>
</dbReference>
<feature type="transmembrane region" description="Helical" evidence="7">
    <location>
        <begin position="28"/>
        <end position="48"/>
    </location>
</feature>
<dbReference type="CDD" id="cd06173">
    <property type="entry name" value="MFS_MefA_like"/>
    <property type="match status" value="1"/>
</dbReference>
<dbReference type="Pfam" id="PF05977">
    <property type="entry name" value="MFS_3"/>
    <property type="match status" value="1"/>
</dbReference>
<protein>
    <recommendedName>
        <fullName evidence="10">MFS transporter</fullName>
    </recommendedName>
</protein>
<feature type="transmembrane region" description="Helical" evidence="7">
    <location>
        <begin position="60"/>
        <end position="80"/>
    </location>
</feature>
<feature type="transmembrane region" description="Helical" evidence="7">
    <location>
        <begin position="184"/>
        <end position="203"/>
    </location>
</feature>
<reference evidence="8 9" key="1">
    <citation type="submission" date="2015-08" db="EMBL/GenBank/DDBJ databases">
        <authorList>
            <person name="Babu N.S."/>
            <person name="Beckwith C.J."/>
            <person name="Beseler K.G."/>
            <person name="Brison A."/>
            <person name="Carone J.V."/>
            <person name="Caskin T.P."/>
            <person name="Diamond M."/>
            <person name="Durham M.E."/>
            <person name="Foxe J.M."/>
            <person name="Go M."/>
            <person name="Henderson B.A."/>
            <person name="Jones I.B."/>
            <person name="McGettigan J.A."/>
            <person name="Micheletti S.J."/>
            <person name="Nasrallah M.E."/>
            <person name="Ortiz D."/>
            <person name="Piller C.R."/>
            <person name="Privatt S.R."/>
            <person name="Schneider S.L."/>
            <person name="Sharp S."/>
            <person name="Smith T.C."/>
            <person name="Stanton J.D."/>
            <person name="Ullery H.E."/>
            <person name="Wilson R.J."/>
            <person name="Serrano M.G."/>
            <person name="Buck G."/>
            <person name="Lee V."/>
            <person name="Wang Y."/>
            <person name="Carvalho R."/>
            <person name="Voegtly L."/>
            <person name="Shi R."/>
            <person name="Duckworth R."/>
            <person name="Johnson A."/>
            <person name="Loviza R."/>
            <person name="Walstead R."/>
            <person name="Shah Z."/>
            <person name="Kiflezghi M."/>
            <person name="Wade K."/>
            <person name="Ball S.L."/>
            <person name="Bradley K.W."/>
            <person name="Asai D.J."/>
            <person name="Bowman C.A."/>
            <person name="Russell D.A."/>
            <person name="Pope W.H."/>
            <person name="Jacobs-Sera D."/>
            <person name="Hendrix R.W."/>
            <person name="Hatfull G.F."/>
        </authorList>
    </citation>
    <scope>NUCLEOTIDE SEQUENCE [LARGE SCALE GENOMIC DNA]</scope>
    <source>
        <strain evidence="8 9">DSM 27648</strain>
    </source>
</reference>
<accession>A0A0K1PVD0</accession>
<evidence type="ECO:0000256" key="3">
    <source>
        <dbReference type="ARBA" id="ARBA00022475"/>
    </source>
</evidence>
<dbReference type="PATRIC" id="fig|1391654.3.peg.4206"/>
<dbReference type="InterPro" id="IPR010290">
    <property type="entry name" value="TM_effector"/>
</dbReference>
<feature type="transmembrane region" description="Helical" evidence="7">
    <location>
        <begin position="161"/>
        <end position="178"/>
    </location>
</feature>
<comment type="subcellular location">
    <subcellularLocation>
        <location evidence="1">Cell membrane</location>
        <topology evidence="1">Multi-pass membrane protein</topology>
    </subcellularLocation>
</comment>
<dbReference type="Gene3D" id="1.20.1250.20">
    <property type="entry name" value="MFS general substrate transporter like domains"/>
    <property type="match status" value="1"/>
</dbReference>
<dbReference type="RefSeq" id="WP_240488519.1">
    <property type="nucleotide sequence ID" value="NZ_CP012333.1"/>
</dbReference>
<keyword evidence="6 7" id="KW-0472">Membrane</keyword>
<evidence type="ECO:0000256" key="2">
    <source>
        <dbReference type="ARBA" id="ARBA00022448"/>
    </source>
</evidence>
<feature type="transmembrane region" description="Helical" evidence="7">
    <location>
        <begin position="365"/>
        <end position="387"/>
    </location>
</feature>